<protein>
    <submittedName>
        <fullName evidence="1">Chaperone protein dnaJ</fullName>
    </submittedName>
</protein>
<dbReference type="EMBL" id="CM000781">
    <property type="protein sequence ID" value="AQK75092.1"/>
    <property type="molecule type" value="Genomic_DNA"/>
</dbReference>
<accession>A0A1D6HKZ0</accession>
<sequence>MKIISDDIQGSL</sequence>
<organism evidence="1">
    <name type="scientific">Zea mays</name>
    <name type="common">Maize</name>
    <dbReference type="NCBI Taxonomy" id="4577"/>
    <lineage>
        <taxon>Eukaryota</taxon>
        <taxon>Viridiplantae</taxon>
        <taxon>Streptophyta</taxon>
        <taxon>Embryophyta</taxon>
        <taxon>Tracheophyta</taxon>
        <taxon>Spermatophyta</taxon>
        <taxon>Magnoliopsida</taxon>
        <taxon>Liliopsida</taxon>
        <taxon>Poales</taxon>
        <taxon>Poaceae</taxon>
        <taxon>PACMAD clade</taxon>
        <taxon>Panicoideae</taxon>
        <taxon>Andropogonodae</taxon>
        <taxon>Andropogoneae</taxon>
        <taxon>Tripsacinae</taxon>
        <taxon>Zea</taxon>
    </lineage>
</organism>
<gene>
    <name evidence="1" type="ORF">ZEAMMB73_Zm00001d018131</name>
</gene>
<proteinExistence type="predicted"/>
<name>A0A1D6HKZ0_MAIZE</name>
<reference evidence="1" key="1">
    <citation type="submission" date="2015-12" db="EMBL/GenBank/DDBJ databases">
        <title>Update maize B73 reference genome by single molecule sequencing technologies.</title>
        <authorList>
            <consortium name="Maize Genome Sequencing Project"/>
            <person name="Ware D."/>
        </authorList>
    </citation>
    <scope>NUCLEOTIDE SEQUENCE</scope>
    <source>
        <tissue evidence="1">Seedling</tissue>
    </source>
</reference>
<evidence type="ECO:0000313" key="1">
    <source>
        <dbReference type="EMBL" id="AQK75092.1"/>
    </source>
</evidence>